<dbReference type="GeneID" id="66076189"/>
<protein>
    <submittedName>
        <fullName evidence="1">Uncharacterized protein</fullName>
    </submittedName>
</protein>
<dbReference type="RefSeq" id="XP_043009904.1">
    <property type="nucleotide sequence ID" value="XM_043151824.1"/>
</dbReference>
<organism evidence="1 2">
    <name type="scientific">Marasmius oreades</name>
    <name type="common">fairy-ring Marasmius</name>
    <dbReference type="NCBI Taxonomy" id="181124"/>
    <lineage>
        <taxon>Eukaryota</taxon>
        <taxon>Fungi</taxon>
        <taxon>Dikarya</taxon>
        <taxon>Basidiomycota</taxon>
        <taxon>Agaricomycotina</taxon>
        <taxon>Agaricomycetes</taxon>
        <taxon>Agaricomycetidae</taxon>
        <taxon>Agaricales</taxon>
        <taxon>Marasmiineae</taxon>
        <taxon>Marasmiaceae</taxon>
        <taxon>Marasmius</taxon>
    </lineage>
</organism>
<gene>
    <name evidence="1" type="ORF">E1B28_007113</name>
</gene>
<dbReference type="KEGG" id="more:E1B28_007113"/>
<dbReference type="EMBL" id="CM032184">
    <property type="protein sequence ID" value="KAG7093434.1"/>
    <property type="molecule type" value="Genomic_DNA"/>
</dbReference>
<accession>A0A9P7S127</accession>
<proteinExistence type="predicted"/>
<sequence length="439" mass="49856">MDPNQPSYNLPTETISNIVSFTADDKQSLLGWSLASRTWRGACLPFIFFETKLESFADFRRWNQLIQLSPGIATVVRRVEFCPKSWAVIDPISPRTMSEPIPSIPTMAGVTELDWAPAVSYNGYETTIMSLDIIRFLRAFPSLRKVEISSGFLDVRTLECFLGNCGPIKELRLNAFALKFEPTGDGERNNLNHASSERLDVTSFDLSSLGSLIIDADSKDVGWITTLFVDSKPQRLRALTLIDGLDLLDILPLLNLFAPSVGHLTMKPAMYDIFGSKPLISLFPSLRTLIIETLSTGDAIFRCRSDEHVFTSIEAQNLAVMELKFHSKVPERDVYAMQRYNSRRFYLLLLKKFPKVEKLVIWFELVLYVGQRRRREINAIVKTLFAYFAGKEVEIKWSIENRHVGFDETDSEGETVSDTDDEWVTTDSETSSLGVWDME</sequence>
<dbReference type="AlphaFoldDB" id="A0A9P7S127"/>
<dbReference type="Proteomes" id="UP001049176">
    <property type="component" value="Chromosome 4"/>
</dbReference>
<reference evidence="1" key="1">
    <citation type="journal article" date="2021" name="Genome Biol. Evol.">
        <title>The assembled and annotated genome of the fairy-ring fungus Marasmius oreades.</title>
        <authorList>
            <person name="Hiltunen M."/>
            <person name="Ament-Velasquez S.L."/>
            <person name="Johannesson H."/>
        </authorList>
    </citation>
    <scope>NUCLEOTIDE SEQUENCE</scope>
    <source>
        <strain evidence="1">03SP1</strain>
    </source>
</reference>
<dbReference type="OrthoDB" id="2942224at2759"/>
<keyword evidence="2" id="KW-1185">Reference proteome</keyword>
<name>A0A9P7S127_9AGAR</name>
<comment type="caution">
    <text evidence="1">The sequence shown here is derived from an EMBL/GenBank/DDBJ whole genome shotgun (WGS) entry which is preliminary data.</text>
</comment>
<evidence type="ECO:0000313" key="1">
    <source>
        <dbReference type="EMBL" id="KAG7093434.1"/>
    </source>
</evidence>
<evidence type="ECO:0000313" key="2">
    <source>
        <dbReference type="Proteomes" id="UP001049176"/>
    </source>
</evidence>